<evidence type="ECO:0000256" key="1">
    <source>
        <dbReference type="ARBA" id="ARBA00004613"/>
    </source>
</evidence>
<feature type="compositionally biased region" description="Polar residues" evidence="4">
    <location>
        <begin position="612"/>
        <end position="630"/>
    </location>
</feature>
<protein>
    <recommendedName>
        <fullName evidence="5">VWFC domain-containing protein</fullName>
    </recommendedName>
</protein>
<evidence type="ECO:0000256" key="4">
    <source>
        <dbReference type="SAM" id="MobiDB-lite"/>
    </source>
</evidence>
<evidence type="ECO:0000313" key="6">
    <source>
        <dbReference type="EMBL" id="CAL8084375.1"/>
    </source>
</evidence>
<gene>
    <name evidence="6" type="ORF">ODALV1_LOCUS5775</name>
</gene>
<feature type="region of interest" description="Disordered" evidence="4">
    <location>
        <begin position="385"/>
        <end position="489"/>
    </location>
</feature>
<dbReference type="InterPro" id="IPR052424">
    <property type="entry name" value="Kielin_Chordin-BMP_Reg"/>
</dbReference>
<feature type="domain" description="VWFC" evidence="5">
    <location>
        <begin position="259"/>
        <end position="337"/>
    </location>
</feature>
<feature type="region of interest" description="Disordered" evidence="4">
    <location>
        <begin position="551"/>
        <end position="630"/>
    </location>
</feature>
<keyword evidence="7" id="KW-1185">Reference proteome</keyword>
<reference evidence="6 7" key="1">
    <citation type="submission" date="2024-08" db="EMBL/GenBank/DDBJ databases">
        <authorList>
            <person name="Cucini C."/>
            <person name="Frati F."/>
        </authorList>
    </citation>
    <scope>NUCLEOTIDE SEQUENCE [LARGE SCALE GENOMIC DNA]</scope>
</reference>
<dbReference type="Proteomes" id="UP001642540">
    <property type="component" value="Unassembled WGS sequence"/>
</dbReference>
<feature type="compositionally biased region" description="Polar residues" evidence="4">
    <location>
        <begin position="782"/>
        <end position="800"/>
    </location>
</feature>
<sequence>MINVAVVVVNRKMKTKLSLSCTFSPWIFCSTSWWGLLLLLSTPLVRSVPLNIDGPSREVANNSLTEFDSSAISKGCRYKALFYTSGDEVSTDEPCLACQCKGTVVVCKLRICPEIQVPPPPGCIVVHKAKSCCSQLICHGQETTKKISREQRFPINVSNETLFASVNDTQDSGYCILDGTVYAEGSAMRSSTLCQYCFCIRGEMKCSSPQCVIPLKGCNPRFRSYACCPTNYDCGQSNETAILKTMPSSTQVPQFLKGCLVNGQFVPEGEPVLPMQLAGASIHGNMSTGMGATASVCQTCFCMGGVVHCRPLECDQPIDGCTPIKEDGHCCPDRYDCTKPHEDVTTSTVMPSSSFTMTTNLPSSSSYGTTLRTTTEEIVTRALAASRKHEETPVMTTLQDLDNEEVTTSSSNDDSFERVAVITSGSSEESTPATPFGHRQRISWSGGFKNRSDLGSREERRSKDGDELTPRQQSSEDDERDEGNYPMFDTTTMSFEELGGVTSFEDSTEPSTTMYSDIEHDAVDMDDVETTMPNTSPEATTGNYISWQDHGETTFRSFPDDVHIYHDDDEQGSPQQPTTVVTDESNESTSPFTTSSSSSAQSSEMSSSTQSDVDYTSTSVPISTTSDSNGNLEFIPFGVEDAVVPTGSNDTLLPIIEPTSMDNHGALAHNPNLSLLKPLELKFINGTEETLLAEGSHETENIDAALPILVERDEDKDNEKQYQINNSQSISTSLYNNGYYPHGSIIQDDGHHPDELFVEQGELSQREHDNMEHSQPERHYTMGSTSTHPTISSTLSTARSTTKRPEQPLKAISSIDKFIPSYSPATVQPGPPKPPSNPSRTYSKFGMQDSPLYRYDHNAPGSSGFGGALIAQGQTPSSIPAPTPTQQVYHHRYYNEPEEIPTSRINNPYNYYNIENKPHRGGGGQGIGMLPQLYKNNNQFFYENSSAALDSYEDEYESYIQTTGSNTLLPKPTSSTGPHHYVSTNPTSSTPRTKAPISTVPTQSQFLGERVRLPSYNQQRATSTPKYKYAYINNRPSVQSKLTTERTAITTNADLKQHAPFPFNLPKTQDSSLYNLGIKLSGCNVVGKMYSVGDIIEELSSACVRCMCSHIGVHCAERSC</sequence>
<feature type="domain" description="VWFC" evidence="5">
    <location>
        <begin position="175"/>
        <end position="234"/>
    </location>
</feature>
<feature type="compositionally biased region" description="Basic and acidic residues" evidence="4">
    <location>
        <begin position="450"/>
        <end position="469"/>
    </location>
</feature>
<dbReference type="PANTHER" id="PTHR46698:SF3">
    <property type="entry name" value="TENECTIN ISOFORM 1-RELATED"/>
    <property type="match status" value="1"/>
</dbReference>
<evidence type="ECO:0000256" key="3">
    <source>
        <dbReference type="ARBA" id="ARBA00022729"/>
    </source>
</evidence>
<dbReference type="InterPro" id="IPR001007">
    <property type="entry name" value="VWF_dom"/>
</dbReference>
<feature type="domain" description="VWFC" evidence="5">
    <location>
        <begin position="76"/>
        <end position="138"/>
    </location>
</feature>
<evidence type="ECO:0000256" key="2">
    <source>
        <dbReference type="ARBA" id="ARBA00022525"/>
    </source>
</evidence>
<feature type="compositionally biased region" description="Polar residues" evidence="4">
    <location>
        <begin position="348"/>
        <end position="362"/>
    </location>
</feature>
<name>A0ABP1Q041_9HEXA</name>
<keyword evidence="2" id="KW-0964">Secreted</keyword>
<evidence type="ECO:0000313" key="7">
    <source>
        <dbReference type="Proteomes" id="UP001642540"/>
    </source>
</evidence>
<dbReference type="SMART" id="SM00214">
    <property type="entry name" value="VWC"/>
    <property type="match status" value="3"/>
</dbReference>
<feature type="region of interest" description="Disordered" evidence="4">
    <location>
        <begin position="348"/>
        <end position="370"/>
    </location>
</feature>
<accession>A0ABP1Q041</accession>
<proteinExistence type="predicted"/>
<organism evidence="6 7">
    <name type="scientific">Orchesella dallaii</name>
    <dbReference type="NCBI Taxonomy" id="48710"/>
    <lineage>
        <taxon>Eukaryota</taxon>
        <taxon>Metazoa</taxon>
        <taxon>Ecdysozoa</taxon>
        <taxon>Arthropoda</taxon>
        <taxon>Hexapoda</taxon>
        <taxon>Collembola</taxon>
        <taxon>Entomobryomorpha</taxon>
        <taxon>Entomobryoidea</taxon>
        <taxon>Orchesellidae</taxon>
        <taxon>Orchesellinae</taxon>
        <taxon>Orchesella</taxon>
    </lineage>
</organism>
<dbReference type="PANTHER" id="PTHR46698">
    <property type="entry name" value="CROSSVEINLESS 2"/>
    <property type="match status" value="1"/>
</dbReference>
<feature type="region of interest" description="Disordered" evidence="4">
    <location>
        <begin position="764"/>
        <end position="843"/>
    </location>
</feature>
<feature type="compositionally biased region" description="Low complexity" evidence="4">
    <location>
        <begin position="587"/>
        <end position="611"/>
    </location>
</feature>
<feature type="compositionally biased region" description="Basic and acidic residues" evidence="4">
    <location>
        <begin position="551"/>
        <end position="566"/>
    </location>
</feature>
<feature type="compositionally biased region" description="Polar residues" evidence="4">
    <location>
        <begin position="964"/>
        <end position="992"/>
    </location>
</feature>
<dbReference type="SUPFAM" id="SSF57603">
    <property type="entry name" value="FnI-like domain"/>
    <property type="match status" value="3"/>
</dbReference>
<feature type="compositionally biased region" description="Basic and acidic residues" evidence="4">
    <location>
        <begin position="764"/>
        <end position="780"/>
    </location>
</feature>
<feature type="region of interest" description="Disordered" evidence="4">
    <location>
        <begin position="964"/>
        <end position="999"/>
    </location>
</feature>
<feature type="compositionally biased region" description="Polar residues" evidence="4">
    <location>
        <begin position="572"/>
        <end position="583"/>
    </location>
</feature>
<feature type="compositionally biased region" description="Polar residues" evidence="4">
    <location>
        <begin position="394"/>
        <end position="413"/>
    </location>
</feature>
<dbReference type="EMBL" id="CAXLJM020000018">
    <property type="protein sequence ID" value="CAL8084375.1"/>
    <property type="molecule type" value="Genomic_DNA"/>
</dbReference>
<comment type="subcellular location">
    <subcellularLocation>
        <location evidence="1">Secreted</location>
    </subcellularLocation>
</comment>
<evidence type="ECO:0000259" key="5">
    <source>
        <dbReference type="SMART" id="SM00214"/>
    </source>
</evidence>
<keyword evidence="3" id="KW-0732">Signal</keyword>
<feature type="compositionally biased region" description="Polar residues" evidence="4">
    <location>
        <begin position="423"/>
        <end position="433"/>
    </location>
</feature>
<comment type="caution">
    <text evidence="6">The sequence shown here is derived from an EMBL/GenBank/DDBJ whole genome shotgun (WGS) entry which is preliminary data.</text>
</comment>